<protein>
    <submittedName>
        <fullName evidence="1">Uncharacterized protein</fullName>
    </submittedName>
</protein>
<sequence length="86" mass="9928">MWLKMQNCFSTSLTLIRLLKPLAAVELEGTYHSIELGSPSNRRYSQNWIIDDLRSHWGIYVTPFWATGHQVGADPTSVISREENHR</sequence>
<keyword evidence="2" id="KW-1185">Reference proteome</keyword>
<name>A0ACB8A0S8_9AGAM</name>
<comment type="caution">
    <text evidence="1">The sequence shown here is derived from an EMBL/GenBank/DDBJ whole genome shotgun (WGS) entry which is preliminary data.</text>
</comment>
<proteinExistence type="predicted"/>
<organism evidence="1 2">
    <name type="scientific">Hygrophoropsis aurantiaca</name>
    <dbReference type="NCBI Taxonomy" id="72124"/>
    <lineage>
        <taxon>Eukaryota</taxon>
        <taxon>Fungi</taxon>
        <taxon>Dikarya</taxon>
        <taxon>Basidiomycota</taxon>
        <taxon>Agaricomycotina</taxon>
        <taxon>Agaricomycetes</taxon>
        <taxon>Agaricomycetidae</taxon>
        <taxon>Boletales</taxon>
        <taxon>Coniophorineae</taxon>
        <taxon>Hygrophoropsidaceae</taxon>
        <taxon>Hygrophoropsis</taxon>
    </lineage>
</organism>
<evidence type="ECO:0000313" key="1">
    <source>
        <dbReference type="EMBL" id="KAH7906762.1"/>
    </source>
</evidence>
<accession>A0ACB8A0S8</accession>
<dbReference type="EMBL" id="MU267978">
    <property type="protein sequence ID" value="KAH7906762.1"/>
    <property type="molecule type" value="Genomic_DNA"/>
</dbReference>
<evidence type="ECO:0000313" key="2">
    <source>
        <dbReference type="Proteomes" id="UP000790377"/>
    </source>
</evidence>
<gene>
    <name evidence="1" type="ORF">BJ138DRAFT_586735</name>
</gene>
<dbReference type="Proteomes" id="UP000790377">
    <property type="component" value="Unassembled WGS sequence"/>
</dbReference>
<reference evidence="1" key="1">
    <citation type="journal article" date="2021" name="New Phytol.">
        <title>Evolutionary innovations through gain and loss of genes in the ectomycorrhizal Boletales.</title>
        <authorList>
            <person name="Wu G."/>
            <person name="Miyauchi S."/>
            <person name="Morin E."/>
            <person name="Kuo A."/>
            <person name="Drula E."/>
            <person name="Varga T."/>
            <person name="Kohler A."/>
            <person name="Feng B."/>
            <person name="Cao Y."/>
            <person name="Lipzen A."/>
            <person name="Daum C."/>
            <person name="Hundley H."/>
            <person name="Pangilinan J."/>
            <person name="Johnson J."/>
            <person name="Barry K."/>
            <person name="LaButti K."/>
            <person name="Ng V."/>
            <person name="Ahrendt S."/>
            <person name="Min B."/>
            <person name="Choi I.G."/>
            <person name="Park H."/>
            <person name="Plett J.M."/>
            <person name="Magnuson J."/>
            <person name="Spatafora J.W."/>
            <person name="Nagy L.G."/>
            <person name="Henrissat B."/>
            <person name="Grigoriev I.V."/>
            <person name="Yang Z.L."/>
            <person name="Xu J."/>
            <person name="Martin F.M."/>
        </authorList>
    </citation>
    <scope>NUCLEOTIDE SEQUENCE</scope>
    <source>
        <strain evidence="1">ATCC 28755</strain>
    </source>
</reference>